<dbReference type="InterPro" id="IPR005636">
    <property type="entry name" value="DTW"/>
</dbReference>
<comment type="similarity">
    <text evidence="5">Belongs to the TDD superfamily. DTWD2 family.</text>
</comment>
<accession>A0A1H9VBG8</accession>
<dbReference type="STRING" id="653930.SAMN05216589_2615"/>
<evidence type="ECO:0000313" key="10">
    <source>
        <dbReference type="Proteomes" id="UP000186904"/>
    </source>
</evidence>
<dbReference type="RefSeq" id="WP_074780412.1">
    <property type="nucleotide sequence ID" value="NZ_FOGN01000005.1"/>
</dbReference>
<dbReference type="PANTHER" id="PTHR21392">
    <property type="entry name" value="TRNA-URIDINE AMINOCARBOXYPROPYLTRANSFERASE 2"/>
    <property type="match status" value="1"/>
</dbReference>
<dbReference type="EMBL" id="FOUA01000005">
    <property type="protein sequence ID" value="SFM16963.1"/>
    <property type="molecule type" value="Genomic_DNA"/>
</dbReference>
<dbReference type="Proteomes" id="UP000186599">
    <property type="component" value="Unassembled WGS sequence"/>
</dbReference>
<dbReference type="InterPro" id="IPR039262">
    <property type="entry name" value="DTWD2/TAPT"/>
</dbReference>
<keyword evidence="2" id="KW-0808">Transferase</keyword>
<keyword evidence="4" id="KW-0819">tRNA processing</keyword>
<dbReference type="Proteomes" id="UP000186904">
    <property type="component" value="Unassembled WGS sequence"/>
</dbReference>
<dbReference type="GO" id="GO:0016432">
    <property type="term" value="F:tRNA-uridine aminocarboxypropyltransferase activity"/>
    <property type="evidence" value="ECO:0007669"/>
    <property type="project" value="UniProtKB-EC"/>
</dbReference>
<dbReference type="EMBL" id="FOGN01000005">
    <property type="protein sequence ID" value="SES19015.1"/>
    <property type="molecule type" value="Genomic_DNA"/>
</dbReference>
<evidence type="ECO:0000256" key="3">
    <source>
        <dbReference type="ARBA" id="ARBA00022691"/>
    </source>
</evidence>
<proteinExistence type="inferred from homology"/>
<feature type="domain" description="DTW" evidence="6">
    <location>
        <begin position="12"/>
        <end position="198"/>
    </location>
</feature>
<evidence type="ECO:0000256" key="5">
    <source>
        <dbReference type="ARBA" id="ARBA00034489"/>
    </source>
</evidence>
<sequence>MSDPSCPPVVAARRRCARCLRPAGYCLCPLLPHIAARTQILVIQHPDEQRHALNTARLLVAGLADAELLVVERLSEQRCEQLLDAAWRTELLFPGHGASPLQPTTVDERPRRLVLLDGTWRKARKLLYLNPVLQQLPQVALPEGLRSRYRLRKAPSAGALSTIEAGMQALQMLEPDVDFSPLLAPFDALIEGQIRAMGEAVYQRNHEKPRPD</sequence>
<reference evidence="9 10" key="1">
    <citation type="submission" date="2016-10" db="EMBL/GenBank/DDBJ databases">
        <authorList>
            <person name="de Groot N.N."/>
        </authorList>
    </citation>
    <scope>NUCLEOTIDE SEQUENCE [LARGE SCALE GENOMIC DNA]</scope>
    <source>
        <strain evidence="8 9">CGMCC 1.9095</strain>
        <strain evidence="7 10">DSM 22558</strain>
    </source>
</reference>
<evidence type="ECO:0000256" key="4">
    <source>
        <dbReference type="ARBA" id="ARBA00022694"/>
    </source>
</evidence>
<evidence type="ECO:0000259" key="6">
    <source>
        <dbReference type="SMART" id="SM01144"/>
    </source>
</evidence>
<dbReference type="Pfam" id="PF03942">
    <property type="entry name" value="DTW"/>
    <property type="match status" value="1"/>
</dbReference>
<dbReference type="AlphaFoldDB" id="A0A1H9VBG8"/>
<dbReference type="SMART" id="SM01144">
    <property type="entry name" value="DTW"/>
    <property type="match status" value="1"/>
</dbReference>
<dbReference type="GO" id="GO:0008033">
    <property type="term" value="P:tRNA processing"/>
    <property type="evidence" value="ECO:0007669"/>
    <property type="project" value="UniProtKB-KW"/>
</dbReference>
<evidence type="ECO:0000313" key="7">
    <source>
        <dbReference type="EMBL" id="SES19015.1"/>
    </source>
</evidence>
<evidence type="ECO:0000313" key="9">
    <source>
        <dbReference type="Proteomes" id="UP000186599"/>
    </source>
</evidence>
<protein>
    <recommendedName>
        <fullName evidence="1">tRNA-uridine aminocarboxypropyltransferase</fullName>
        <ecNumber evidence="1">2.5.1.25</ecNumber>
    </recommendedName>
</protein>
<evidence type="ECO:0000313" key="8">
    <source>
        <dbReference type="EMBL" id="SFM16963.1"/>
    </source>
</evidence>
<keyword evidence="3" id="KW-0949">S-adenosyl-L-methionine</keyword>
<keyword evidence="9" id="KW-1185">Reference proteome</keyword>
<evidence type="ECO:0000256" key="2">
    <source>
        <dbReference type="ARBA" id="ARBA00022679"/>
    </source>
</evidence>
<name>A0A1H9VBG8_9GAMM</name>
<gene>
    <name evidence="8" type="ORF">SAMN04487855_2604</name>
    <name evidence="7" type="ORF">SAMN05216589_2615</name>
</gene>
<organism evidence="7 10">
    <name type="scientific">Halopseudomonas bauzanensis</name>
    <dbReference type="NCBI Taxonomy" id="653930"/>
    <lineage>
        <taxon>Bacteria</taxon>
        <taxon>Pseudomonadati</taxon>
        <taxon>Pseudomonadota</taxon>
        <taxon>Gammaproteobacteria</taxon>
        <taxon>Pseudomonadales</taxon>
        <taxon>Pseudomonadaceae</taxon>
        <taxon>Halopseudomonas</taxon>
    </lineage>
</organism>
<dbReference type="PANTHER" id="PTHR21392:SF0">
    <property type="entry name" value="TRNA-URIDINE AMINOCARBOXYPROPYLTRANSFERASE 2"/>
    <property type="match status" value="1"/>
</dbReference>
<evidence type="ECO:0000256" key="1">
    <source>
        <dbReference type="ARBA" id="ARBA00012386"/>
    </source>
</evidence>
<dbReference type="OrthoDB" id="268835at2"/>
<dbReference type="EC" id="2.5.1.25" evidence="1"/>